<comment type="caution">
    <text evidence="1">The sequence shown here is derived from an EMBL/GenBank/DDBJ whole genome shotgun (WGS) entry which is preliminary data.</text>
</comment>
<name>A0ABW9A3K1_9BURK</name>
<proteinExistence type="predicted"/>
<dbReference type="RefSeq" id="WP_408153972.1">
    <property type="nucleotide sequence ID" value="NZ_JAQQFM010000001.1"/>
</dbReference>
<dbReference type="EMBL" id="JAQQFM010000001">
    <property type="protein sequence ID" value="MFL9922879.1"/>
    <property type="molecule type" value="Genomic_DNA"/>
</dbReference>
<gene>
    <name evidence="1" type="ORF">PQR62_01285</name>
</gene>
<keyword evidence="2" id="KW-1185">Reference proteome</keyword>
<evidence type="ECO:0000313" key="1">
    <source>
        <dbReference type="EMBL" id="MFL9922879.1"/>
    </source>
</evidence>
<evidence type="ECO:0000313" key="2">
    <source>
        <dbReference type="Proteomes" id="UP001629246"/>
    </source>
</evidence>
<accession>A0ABW9A3K1</accession>
<reference evidence="1 2" key="1">
    <citation type="journal article" date="2024" name="Chem. Sci.">
        <title>Discovery of megapolipeptins by genome mining of a Burkholderiales bacteria collection.</title>
        <authorList>
            <person name="Paulo B.S."/>
            <person name="Recchia M.J.J."/>
            <person name="Lee S."/>
            <person name="Fergusson C.H."/>
            <person name="Romanowski S.B."/>
            <person name="Hernandez A."/>
            <person name="Krull N."/>
            <person name="Liu D.Y."/>
            <person name="Cavanagh H."/>
            <person name="Bos A."/>
            <person name="Gray C.A."/>
            <person name="Murphy B.T."/>
            <person name="Linington R.G."/>
            <person name="Eustaquio A.S."/>
        </authorList>
    </citation>
    <scope>NUCLEOTIDE SEQUENCE [LARGE SCALE GENOMIC DNA]</scope>
    <source>
        <strain evidence="1 2">RL21-008-BIB-A</strain>
    </source>
</reference>
<sequence length="78" mass="8493">MEKNQGFPYRGYAIAALTEPLPDGRWTAKFSVQEGEDGSGPTRYSGNLNGEAFDSDFAAQQKAIALASDWIDKILIPV</sequence>
<dbReference type="Proteomes" id="UP001629246">
    <property type="component" value="Unassembled WGS sequence"/>
</dbReference>
<protein>
    <submittedName>
        <fullName evidence="1">Uncharacterized protein</fullName>
    </submittedName>
</protein>
<organism evidence="1 2">
    <name type="scientific">Herbaspirillum lusitanum</name>
    <dbReference type="NCBI Taxonomy" id="213312"/>
    <lineage>
        <taxon>Bacteria</taxon>
        <taxon>Pseudomonadati</taxon>
        <taxon>Pseudomonadota</taxon>
        <taxon>Betaproteobacteria</taxon>
        <taxon>Burkholderiales</taxon>
        <taxon>Oxalobacteraceae</taxon>
        <taxon>Herbaspirillum</taxon>
    </lineage>
</organism>